<proteinExistence type="predicted"/>
<gene>
    <name evidence="1" type="ORF">AMTR_s00018p00071080</name>
</gene>
<dbReference type="Proteomes" id="UP000017836">
    <property type="component" value="Unassembled WGS sequence"/>
</dbReference>
<dbReference type="HOGENOM" id="CLU_2834526_0_0_1"/>
<accession>W1PLU1</accession>
<sequence length="66" mass="7501">MSARSAITRRNPDAIVLSSQLMNLSTHTHKPLFLCLRRLNDDIIAVLIILTKTERGQEKKSKNGER</sequence>
<evidence type="ECO:0000313" key="1">
    <source>
        <dbReference type="EMBL" id="ERN08120.1"/>
    </source>
</evidence>
<dbReference type="Gramene" id="ERN08120">
    <property type="protein sequence ID" value="ERN08120"/>
    <property type="gene ID" value="AMTR_s00018p00071080"/>
</dbReference>
<dbReference type="AlphaFoldDB" id="W1PLU1"/>
<name>W1PLU1_AMBTC</name>
<dbReference type="EMBL" id="KI393569">
    <property type="protein sequence ID" value="ERN08120.1"/>
    <property type="molecule type" value="Genomic_DNA"/>
</dbReference>
<evidence type="ECO:0000313" key="2">
    <source>
        <dbReference type="Proteomes" id="UP000017836"/>
    </source>
</evidence>
<organism evidence="1 2">
    <name type="scientific">Amborella trichopoda</name>
    <dbReference type="NCBI Taxonomy" id="13333"/>
    <lineage>
        <taxon>Eukaryota</taxon>
        <taxon>Viridiplantae</taxon>
        <taxon>Streptophyta</taxon>
        <taxon>Embryophyta</taxon>
        <taxon>Tracheophyta</taxon>
        <taxon>Spermatophyta</taxon>
        <taxon>Magnoliopsida</taxon>
        <taxon>Amborellales</taxon>
        <taxon>Amborellaceae</taxon>
        <taxon>Amborella</taxon>
    </lineage>
</organism>
<protein>
    <submittedName>
        <fullName evidence="1">Uncharacterized protein</fullName>
    </submittedName>
</protein>
<keyword evidence="2" id="KW-1185">Reference proteome</keyword>
<reference evidence="2" key="1">
    <citation type="journal article" date="2013" name="Science">
        <title>The Amborella genome and the evolution of flowering plants.</title>
        <authorList>
            <consortium name="Amborella Genome Project"/>
        </authorList>
    </citation>
    <scope>NUCLEOTIDE SEQUENCE [LARGE SCALE GENOMIC DNA]</scope>
</reference>